<proteinExistence type="predicted"/>
<gene>
    <name evidence="1" type="ORF">SAMN04489746_1347</name>
</gene>
<dbReference type="PANTHER" id="PTHR43434:SF20">
    <property type="entry name" value="5'-NUCLEOTIDASE"/>
    <property type="match status" value="1"/>
</dbReference>
<dbReference type="InterPro" id="IPR023214">
    <property type="entry name" value="HAD_sf"/>
</dbReference>
<dbReference type="GO" id="GO:0005829">
    <property type="term" value="C:cytosol"/>
    <property type="evidence" value="ECO:0007669"/>
    <property type="project" value="TreeGrafter"/>
</dbReference>
<dbReference type="PANTHER" id="PTHR43434">
    <property type="entry name" value="PHOSPHOGLYCOLATE PHOSPHATASE"/>
    <property type="match status" value="1"/>
</dbReference>
<dbReference type="InterPro" id="IPR036412">
    <property type="entry name" value="HAD-like_sf"/>
</dbReference>
<dbReference type="InterPro" id="IPR023198">
    <property type="entry name" value="PGP-like_dom2"/>
</dbReference>
<dbReference type="RefSeq" id="WP_002563987.1">
    <property type="nucleotide sequence ID" value="NZ_FNSH01000001.1"/>
</dbReference>
<dbReference type="Gene3D" id="3.40.50.1000">
    <property type="entry name" value="HAD superfamily/HAD-like"/>
    <property type="match status" value="1"/>
</dbReference>
<dbReference type="InterPro" id="IPR041492">
    <property type="entry name" value="HAD_2"/>
</dbReference>
<dbReference type="Pfam" id="PF13419">
    <property type="entry name" value="HAD_2"/>
    <property type="match status" value="1"/>
</dbReference>
<dbReference type="SFLD" id="SFLDS00003">
    <property type="entry name" value="Haloacid_Dehalogenase"/>
    <property type="match status" value="1"/>
</dbReference>
<comment type="caution">
    <text evidence="1">The sequence shown here is derived from an EMBL/GenBank/DDBJ whole genome shotgun (WGS) entry which is preliminary data.</text>
</comment>
<dbReference type="SUPFAM" id="SSF56784">
    <property type="entry name" value="HAD-like"/>
    <property type="match status" value="1"/>
</dbReference>
<dbReference type="AlphaFoldDB" id="A0AB38A7T2"/>
<dbReference type="Proteomes" id="UP000183687">
    <property type="component" value="Unassembled WGS sequence"/>
</dbReference>
<name>A0AB38A7T2_9ACTN</name>
<dbReference type="InterPro" id="IPR050155">
    <property type="entry name" value="HAD-like_hydrolase_sf"/>
</dbReference>
<protein>
    <submittedName>
        <fullName evidence="1">Phosphoglycolate phosphatase</fullName>
    </submittedName>
</protein>
<accession>A0AB38A7T2</accession>
<dbReference type="EMBL" id="FNSH01000001">
    <property type="protein sequence ID" value="SEB96001.1"/>
    <property type="molecule type" value="Genomic_DNA"/>
</dbReference>
<dbReference type="GO" id="GO:0004713">
    <property type="term" value="F:protein tyrosine kinase activity"/>
    <property type="evidence" value="ECO:0007669"/>
    <property type="project" value="TreeGrafter"/>
</dbReference>
<dbReference type="SFLD" id="SFLDG01129">
    <property type="entry name" value="C1.5:_HAD__Beta-PGM__Phosphata"/>
    <property type="match status" value="1"/>
</dbReference>
<reference evidence="1 2" key="1">
    <citation type="submission" date="2016-10" db="EMBL/GenBank/DDBJ databases">
        <authorList>
            <person name="Varghese N."/>
            <person name="Submissions S."/>
        </authorList>
    </citation>
    <scope>NUCLEOTIDE SEQUENCE [LARGE SCALE GENOMIC DNA]</scope>
    <source>
        <strain evidence="1 2">DSM 20586</strain>
    </source>
</reference>
<sequence>MTVYSTHTFAQRSFVLFDFDGTLADTKAGLVRVARQVLSDFGMSDAEIGDASRLVGPPFPEAFSLVYGLSASDAARITKAFRELYDTVGPQDFPLFPGGEDMLQALKAAGKKLSIASSKRETQVVHMLHQQGVFHLFDAIAGKQDDNQGAKPFVIARALEKLGASADNTVMVGDRKYDVEGAHKFGIPCVCVLFGTAPEQELLDAKVDALVHSNKALTELLLGT</sequence>
<dbReference type="Gene3D" id="1.10.150.240">
    <property type="entry name" value="Putative phosphatase, domain 2"/>
    <property type="match status" value="1"/>
</dbReference>
<organism evidence="1 2">
    <name type="scientific">Atopobium minutum</name>
    <dbReference type="NCBI Taxonomy" id="1381"/>
    <lineage>
        <taxon>Bacteria</taxon>
        <taxon>Bacillati</taxon>
        <taxon>Actinomycetota</taxon>
        <taxon>Coriobacteriia</taxon>
        <taxon>Coriobacteriales</taxon>
        <taxon>Atopobiaceae</taxon>
        <taxon>Atopobium</taxon>
    </lineage>
</organism>
<evidence type="ECO:0000313" key="2">
    <source>
        <dbReference type="Proteomes" id="UP000183687"/>
    </source>
</evidence>
<evidence type="ECO:0000313" key="1">
    <source>
        <dbReference type="EMBL" id="SEB96001.1"/>
    </source>
</evidence>